<keyword evidence="2" id="KW-1185">Reference proteome</keyword>
<dbReference type="AlphaFoldDB" id="A0A7Y9PG10"/>
<proteinExistence type="predicted"/>
<gene>
    <name evidence="1" type="ORF">HDF17_001321</name>
</gene>
<evidence type="ECO:0000313" key="1">
    <source>
        <dbReference type="EMBL" id="NYF79034.1"/>
    </source>
</evidence>
<name>A0A7Y9PG10_9BACT</name>
<reference evidence="1 2" key="1">
    <citation type="submission" date="2020-07" db="EMBL/GenBank/DDBJ databases">
        <title>Genomic Encyclopedia of Type Strains, Phase IV (KMG-V): Genome sequencing to study the core and pangenomes of soil and plant-associated prokaryotes.</title>
        <authorList>
            <person name="Whitman W."/>
        </authorList>
    </citation>
    <scope>NUCLEOTIDE SEQUENCE [LARGE SCALE GENOMIC DNA]</scope>
    <source>
        <strain evidence="1 2">X4EP2</strain>
    </source>
</reference>
<protein>
    <submittedName>
        <fullName evidence="1">Uncharacterized protein</fullName>
    </submittedName>
</protein>
<dbReference type="Proteomes" id="UP000589520">
    <property type="component" value="Unassembled WGS sequence"/>
</dbReference>
<comment type="caution">
    <text evidence="1">The sequence shown here is derived from an EMBL/GenBank/DDBJ whole genome shotgun (WGS) entry which is preliminary data.</text>
</comment>
<evidence type="ECO:0000313" key="2">
    <source>
        <dbReference type="Proteomes" id="UP000589520"/>
    </source>
</evidence>
<dbReference type="RefSeq" id="WP_179488934.1">
    <property type="nucleotide sequence ID" value="NZ_JACCCW010000001.1"/>
</dbReference>
<organism evidence="1 2">
    <name type="scientific">Granulicella arctica</name>
    <dbReference type="NCBI Taxonomy" id="940613"/>
    <lineage>
        <taxon>Bacteria</taxon>
        <taxon>Pseudomonadati</taxon>
        <taxon>Acidobacteriota</taxon>
        <taxon>Terriglobia</taxon>
        <taxon>Terriglobales</taxon>
        <taxon>Acidobacteriaceae</taxon>
        <taxon>Granulicella</taxon>
    </lineage>
</organism>
<dbReference type="EMBL" id="JACCCW010000001">
    <property type="protein sequence ID" value="NYF79034.1"/>
    <property type="molecule type" value="Genomic_DNA"/>
</dbReference>
<sequence>MGISSPSQLAPAILNGMLIEPDQQNNEARGAELSSLLEQVLEAHGGLQQWQKLSDLVAEIQMEGHLCPPPAPSSAIPQSQAFFSLRQQRIVIVTDDGNRRILIEPHLVSFLGDQSTQLKVFPISERASWAACAEGSLDLLRTAYVLGFVIRHHVTAPFLYTGPGFIVEEIDPWHEDGETWRVLRIGFPLDIETPARVQYAYYGDDGLLRRTRYRLGSAEGTECVDYVSSYQQVSGIWLPVAHEVLACDSDGRRLPNKLLARIRLLHPFFSE</sequence>
<accession>A0A7Y9PG10</accession>